<comment type="similarity">
    <text evidence="2">Belongs to the complex I LYR family.</text>
</comment>
<sequence length="95" mass="11317">MSKANKAALNLKQFMLRQEVLKLYRDIFRTIRQVPDANSRKDLQMWARQDFRSNQQQKDEVAVKMLLQYGRRSLTELKTSLDLSGVCKEKHFKEK</sequence>
<dbReference type="VEuPathDB" id="VectorBase:GPAI037884"/>
<evidence type="ECO:0000313" key="9">
    <source>
        <dbReference type="Proteomes" id="UP000092445"/>
    </source>
</evidence>
<dbReference type="Proteomes" id="UP000092445">
    <property type="component" value="Unassembled WGS sequence"/>
</dbReference>
<evidence type="ECO:0000259" key="7">
    <source>
        <dbReference type="Pfam" id="PF05347"/>
    </source>
</evidence>
<reference evidence="9" key="1">
    <citation type="submission" date="2014-03" db="EMBL/GenBank/DDBJ databases">
        <authorList>
            <person name="Aksoy S."/>
            <person name="Warren W."/>
            <person name="Wilson R.K."/>
        </authorList>
    </citation>
    <scope>NUCLEOTIDE SEQUENCE [LARGE SCALE GENOMIC DNA]</scope>
    <source>
        <strain evidence="9">IAEA</strain>
    </source>
</reference>
<comment type="function">
    <text evidence="6">Involved in efficient integration of the N-module into mitochondrial respiratory chain complex I.</text>
</comment>
<dbReference type="EnsemblMetazoa" id="GPAI037884-RA">
    <property type="protein sequence ID" value="GPAI037884-PA"/>
    <property type="gene ID" value="GPAI037884"/>
</dbReference>
<evidence type="ECO:0000256" key="5">
    <source>
        <dbReference type="ARBA" id="ARBA00026235"/>
    </source>
</evidence>
<evidence type="ECO:0000313" key="8">
    <source>
        <dbReference type="EnsemblMetazoa" id="GPAI037884-PA"/>
    </source>
</evidence>
<keyword evidence="3" id="KW-0809">Transit peptide</keyword>
<evidence type="ECO:0000256" key="1">
    <source>
        <dbReference type="ARBA" id="ARBA00004173"/>
    </source>
</evidence>
<dbReference type="InterPro" id="IPR045293">
    <property type="entry name" value="Complex1_LYR_LYRM2"/>
</dbReference>
<dbReference type="InterPro" id="IPR008011">
    <property type="entry name" value="Complex1_LYR_dom"/>
</dbReference>
<evidence type="ECO:0000256" key="6">
    <source>
        <dbReference type="ARBA" id="ARBA00044735"/>
    </source>
</evidence>
<evidence type="ECO:0000256" key="2">
    <source>
        <dbReference type="ARBA" id="ARBA00009508"/>
    </source>
</evidence>
<protein>
    <recommendedName>
        <fullName evidence="5">LYR motif-containing protein 2</fullName>
    </recommendedName>
</protein>
<reference evidence="8" key="2">
    <citation type="submission" date="2020-05" db="UniProtKB">
        <authorList>
            <consortium name="EnsemblMetazoa"/>
        </authorList>
    </citation>
    <scope>IDENTIFICATION</scope>
    <source>
        <strain evidence="8">IAEA</strain>
    </source>
</reference>
<proteinExistence type="inferred from homology"/>
<dbReference type="PANTHER" id="PTHR13675:SF0">
    <property type="entry name" value="LYR MOTIF-CONTAINING PROTEIN 2"/>
    <property type="match status" value="1"/>
</dbReference>
<keyword evidence="9" id="KW-1185">Reference proteome</keyword>
<dbReference type="PANTHER" id="PTHR13675">
    <property type="entry name" value="LYR MOTIF-CONTAINING PROTEIN 2"/>
    <property type="match status" value="1"/>
</dbReference>
<dbReference type="AlphaFoldDB" id="A0A1B0A8Q7"/>
<evidence type="ECO:0000256" key="4">
    <source>
        <dbReference type="ARBA" id="ARBA00023128"/>
    </source>
</evidence>
<keyword evidence="4" id="KW-0496">Mitochondrion</keyword>
<dbReference type="Pfam" id="PF05347">
    <property type="entry name" value="Complex1_LYR"/>
    <property type="match status" value="1"/>
</dbReference>
<dbReference type="GO" id="GO:0005739">
    <property type="term" value="C:mitochondrion"/>
    <property type="evidence" value="ECO:0007669"/>
    <property type="project" value="UniProtKB-SubCell"/>
</dbReference>
<evidence type="ECO:0000256" key="3">
    <source>
        <dbReference type="ARBA" id="ARBA00022946"/>
    </source>
</evidence>
<accession>A0A1B0A8Q7</accession>
<comment type="subcellular location">
    <subcellularLocation>
        <location evidence="1">Mitochondrion</location>
    </subcellularLocation>
</comment>
<feature type="domain" description="Complex 1 LYR protein" evidence="7">
    <location>
        <begin position="18"/>
        <end position="75"/>
    </location>
</feature>
<dbReference type="CDD" id="cd20262">
    <property type="entry name" value="Complex1_LYR_LYRM2"/>
    <property type="match status" value="1"/>
</dbReference>
<name>A0A1B0A8Q7_GLOPL</name>
<organism evidence="8 9">
    <name type="scientific">Glossina pallidipes</name>
    <name type="common">Tsetse fly</name>
    <dbReference type="NCBI Taxonomy" id="7398"/>
    <lineage>
        <taxon>Eukaryota</taxon>
        <taxon>Metazoa</taxon>
        <taxon>Ecdysozoa</taxon>
        <taxon>Arthropoda</taxon>
        <taxon>Hexapoda</taxon>
        <taxon>Insecta</taxon>
        <taxon>Pterygota</taxon>
        <taxon>Neoptera</taxon>
        <taxon>Endopterygota</taxon>
        <taxon>Diptera</taxon>
        <taxon>Brachycera</taxon>
        <taxon>Muscomorpha</taxon>
        <taxon>Hippoboscoidea</taxon>
        <taxon>Glossinidae</taxon>
        <taxon>Glossina</taxon>
    </lineage>
</organism>